<gene>
    <name evidence="1" type="ORF">METZ01_LOCUS264639</name>
</gene>
<evidence type="ECO:0000313" key="1">
    <source>
        <dbReference type="EMBL" id="SVC11785.1"/>
    </source>
</evidence>
<accession>A0A382JJD7</accession>
<dbReference type="EMBL" id="UINC01074518">
    <property type="protein sequence ID" value="SVC11785.1"/>
    <property type="molecule type" value="Genomic_DNA"/>
</dbReference>
<proteinExistence type="predicted"/>
<dbReference type="AlphaFoldDB" id="A0A382JJD7"/>
<dbReference type="PROSITE" id="PS51257">
    <property type="entry name" value="PROKAR_LIPOPROTEIN"/>
    <property type="match status" value="1"/>
</dbReference>
<feature type="non-terminal residue" evidence="1">
    <location>
        <position position="67"/>
    </location>
</feature>
<reference evidence="1" key="1">
    <citation type="submission" date="2018-05" db="EMBL/GenBank/DDBJ databases">
        <authorList>
            <person name="Lanie J.A."/>
            <person name="Ng W.-L."/>
            <person name="Kazmierczak K.M."/>
            <person name="Andrzejewski T.M."/>
            <person name="Davidsen T.M."/>
            <person name="Wayne K.J."/>
            <person name="Tettelin H."/>
            <person name="Glass J.I."/>
            <person name="Rusch D."/>
            <person name="Podicherti R."/>
            <person name="Tsui H.-C.T."/>
            <person name="Winkler M.E."/>
        </authorList>
    </citation>
    <scope>NUCLEOTIDE SEQUENCE</scope>
</reference>
<sequence length="67" mass="7447">MKSYRTFLLLFLCSTFAACGSDNNPGEPVSLDGDEELASYGFGQEIGNSLFPMKDYVELDKLFRGIQ</sequence>
<name>A0A382JJD7_9ZZZZ</name>
<protein>
    <submittedName>
        <fullName evidence="1">Uncharacterized protein</fullName>
    </submittedName>
</protein>
<organism evidence="1">
    <name type="scientific">marine metagenome</name>
    <dbReference type="NCBI Taxonomy" id="408172"/>
    <lineage>
        <taxon>unclassified sequences</taxon>
        <taxon>metagenomes</taxon>
        <taxon>ecological metagenomes</taxon>
    </lineage>
</organism>